<dbReference type="Proteomes" id="UP000274822">
    <property type="component" value="Unassembled WGS sequence"/>
</dbReference>
<keyword evidence="2" id="KW-1185">Reference proteome</keyword>
<gene>
    <name evidence="1" type="ORF">BC938DRAFT_477463</name>
</gene>
<name>A0A433P9M8_9FUNG</name>
<proteinExistence type="predicted"/>
<organism evidence="1 2">
    <name type="scientific">Jimgerdemannia flammicorona</name>
    <dbReference type="NCBI Taxonomy" id="994334"/>
    <lineage>
        <taxon>Eukaryota</taxon>
        <taxon>Fungi</taxon>
        <taxon>Fungi incertae sedis</taxon>
        <taxon>Mucoromycota</taxon>
        <taxon>Mucoromycotina</taxon>
        <taxon>Endogonomycetes</taxon>
        <taxon>Endogonales</taxon>
        <taxon>Endogonaceae</taxon>
        <taxon>Jimgerdemannia</taxon>
    </lineage>
</organism>
<protein>
    <submittedName>
        <fullName evidence="1">Uncharacterized protein</fullName>
    </submittedName>
</protein>
<evidence type="ECO:0000313" key="1">
    <source>
        <dbReference type="EMBL" id="RUS14238.1"/>
    </source>
</evidence>
<accession>A0A433P9M8</accession>
<reference evidence="1 2" key="1">
    <citation type="journal article" date="2018" name="New Phytol.">
        <title>Phylogenomics of Endogonaceae and evolution of mycorrhizas within Mucoromycota.</title>
        <authorList>
            <person name="Chang Y."/>
            <person name="Desiro A."/>
            <person name="Na H."/>
            <person name="Sandor L."/>
            <person name="Lipzen A."/>
            <person name="Clum A."/>
            <person name="Barry K."/>
            <person name="Grigoriev I.V."/>
            <person name="Martin F.M."/>
            <person name="Stajich J.E."/>
            <person name="Smith M.E."/>
            <person name="Bonito G."/>
            <person name="Spatafora J.W."/>
        </authorList>
    </citation>
    <scope>NUCLEOTIDE SEQUENCE [LARGE SCALE GENOMIC DNA]</scope>
    <source>
        <strain evidence="1 2">AD002</strain>
    </source>
</reference>
<dbReference type="InterPro" id="IPR012337">
    <property type="entry name" value="RNaseH-like_sf"/>
</dbReference>
<dbReference type="EMBL" id="RBNJ01027784">
    <property type="protein sequence ID" value="RUS14238.1"/>
    <property type="molecule type" value="Genomic_DNA"/>
</dbReference>
<dbReference type="AlphaFoldDB" id="A0A433P9M8"/>
<dbReference type="SUPFAM" id="SSF53098">
    <property type="entry name" value="Ribonuclease H-like"/>
    <property type="match status" value="1"/>
</dbReference>
<sequence length="100" mass="11608">MFQQMDVRVEFLNDEEIVIMIGTTIEGYSVLCRVHGFRPYFYIRAPDTVQRDHCARWKIRCESGSAIHGRLRDNRGRMGANPRWKLHAVCLADITLSVRG</sequence>
<evidence type="ECO:0000313" key="2">
    <source>
        <dbReference type="Proteomes" id="UP000274822"/>
    </source>
</evidence>
<dbReference type="Gene3D" id="3.30.342.10">
    <property type="entry name" value="DNA Polymerase, chain B, domain 1"/>
    <property type="match status" value="1"/>
</dbReference>
<comment type="caution">
    <text evidence="1">The sequence shown here is derived from an EMBL/GenBank/DDBJ whole genome shotgun (WGS) entry which is preliminary data.</text>
</comment>